<keyword evidence="2" id="KW-1185">Reference proteome</keyword>
<gene>
    <name evidence="1" type="ORF">L2E82_14308</name>
</gene>
<dbReference type="Proteomes" id="UP001055811">
    <property type="component" value="Linkage Group LG03"/>
</dbReference>
<reference evidence="2" key="1">
    <citation type="journal article" date="2022" name="Mol. Ecol. Resour.">
        <title>The genomes of chicory, endive, great burdock and yacon provide insights into Asteraceae palaeo-polyploidization history and plant inulin production.</title>
        <authorList>
            <person name="Fan W."/>
            <person name="Wang S."/>
            <person name="Wang H."/>
            <person name="Wang A."/>
            <person name="Jiang F."/>
            <person name="Liu H."/>
            <person name="Zhao H."/>
            <person name="Xu D."/>
            <person name="Zhang Y."/>
        </authorList>
    </citation>
    <scope>NUCLEOTIDE SEQUENCE [LARGE SCALE GENOMIC DNA]</scope>
    <source>
        <strain evidence="2">cv. Punajuju</strain>
    </source>
</reference>
<name>A0ACB9F017_CICIN</name>
<reference evidence="1 2" key="2">
    <citation type="journal article" date="2022" name="Mol. Ecol. Resour.">
        <title>The genomes of chicory, endive, great burdock and yacon provide insights into Asteraceae paleo-polyploidization history and plant inulin production.</title>
        <authorList>
            <person name="Fan W."/>
            <person name="Wang S."/>
            <person name="Wang H."/>
            <person name="Wang A."/>
            <person name="Jiang F."/>
            <person name="Liu H."/>
            <person name="Zhao H."/>
            <person name="Xu D."/>
            <person name="Zhang Y."/>
        </authorList>
    </citation>
    <scope>NUCLEOTIDE SEQUENCE [LARGE SCALE GENOMIC DNA]</scope>
    <source>
        <strain evidence="2">cv. Punajuju</strain>
        <tissue evidence="1">Leaves</tissue>
    </source>
</reference>
<evidence type="ECO:0000313" key="1">
    <source>
        <dbReference type="EMBL" id="KAI3764301.1"/>
    </source>
</evidence>
<evidence type="ECO:0000313" key="2">
    <source>
        <dbReference type="Proteomes" id="UP001055811"/>
    </source>
</evidence>
<organism evidence="1 2">
    <name type="scientific">Cichorium intybus</name>
    <name type="common">Chicory</name>
    <dbReference type="NCBI Taxonomy" id="13427"/>
    <lineage>
        <taxon>Eukaryota</taxon>
        <taxon>Viridiplantae</taxon>
        <taxon>Streptophyta</taxon>
        <taxon>Embryophyta</taxon>
        <taxon>Tracheophyta</taxon>
        <taxon>Spermatophyta</taxon>
        <taxon>Magnoliopsida</taxon>
        <taxon>eudicotyledons</taxon>
        <taxon>Gunneridae</taxon>
        <taxon>Pentapetalae</taxon>
        <taxon>asterids</taxon>
        <taxon>campanulids</taxon>
        <taxon>Asterales</taxon>
        <taxon>Asteraceae</taxon>
        <taxon>Cichorioideae</taxon>
        <taxon>Cichorieae</taxon>
        <taxon>Cichoriinae</taxon>
        <taxon>Cichorium</taxon>
    </lineage>
</organism>
<comment type="caution">
    <text evidence="1">The sequence shown here is derived from an EMBL/GenBank/DDBJ whole genome shotgun (WGS) entry which is preliminary data.</text>
</comment>
<proteinExistence type="predicted"/>
<sequence>MHGRHSQSISELLEFVRGTWKHLATPFEWRVATVTKLHSVGQRGRLVSQPNIPHTQNPKYNKHHQYTTFRFLSLIHHHTWGQWRRRSAVSWP</sequence>
<dbReference type="EMBL" id="CM042011">
    <property type="protein sequence ID" value="KAI3764301.1"/>
    <property type="molecule type" value="Genomic_DNA"/>
</dbReference>
<accession>A0ACB9F017</accession>
<protein>
    <submittedName>
        <fullName evidence="1">Uncharacterized protein</fullName>
    </submittedName>
</protein>